<dbReference type="EMBL" id="JANBPT010001245">
    <property type="protein sequence ID" value="KAJ1909195.1"/>
    <property type="molecule type" value="Genomic_DNA"/>
</dbReference>
<feature type="repeat" description="PPR" evidence="1">
    <location>
        <begin position="470"/>
        <end position="504"/>
    </location>
</feature>
<feature type="repeat" description="PPR" evidence="1">
    <location>
        <begin position="540"/>
        <end position="574"/>
    </location>
</feature>
<dbReference type="GO" id="GO:0005739">
    <property type="term" value="C:mitochondrion"/>
    <property type="evidence" value="ECO:0007669"/>
    <property type="project" value="TreeGrafter"/>
</dbReference>
<dbReference type="InterPro" id="IPR002885">
    <property type="entry name" value="PPR_rpt"/>
</dbReference>
<reference evidence="2" key="1">
    <citation type="submission" date="2022-07" db="EMBL/GenBank/DDBJ databases">
        <title>Phylogenomic reconstructions and comparative analyses of Kickxellomycotina fungi.</title>
        <authorList>
            <person name="Reynolds N.K."/>
            <person name="Stajich J.E."/>
            <person name="Barry K."/>
            <person name="Grigoriev I.V."/>
            <person name="Crous P."/>
            <person name="Smith M.E."/>
        </authorList>
    </citation>
    <scope>NUCLEOTIDE SEQUENCE</scope>
    <source>
        <strain evidence="2">RSA 861</strain>
    </source>
</reference>
<feature type="repeat" description="PPR" evidence="1">
    <location>
        <begin position="646"/>
        <end position="680"/>
    </location>
</feature>
<protein>
    <recommendedName>
        <fullName evidence="4">Pentacotripeptide-repeat region of PRORP domain-containing protein</fullName>
    </recommendedName>
</protein>
<comment type="caution">
    <text evidence="2">The sequence shown here is derived from an EMBL/GenBank/DDBJ whole genome shotgun (WGS) entry which is preliminary data.</text>
</comment>
<evidence type="ECO:0000256" key="1">
    <source>
        <dbReference type="PROSITE-ProRule" id="PRU00708"/>
    </source>
</evidence>
<dbReference type="Gene3D" id="1.25.40.10">
    <property type="entry name" value="Tetratricopeptide repeat domain"/>
    <property type="match status" value="4"/>
</dbReference>
<dbReference type="GO" id="GO:0140053">
    <property type="term" value="P:mitochondrial gene expression"/>
    <property type="evidence" value="ECO:0007669"/>
    <property type="project" value="TreeGrafter"/>
</dbReference>
<dbReference type="InterPro" id="IPR011990">
    <property type="entry name" value="TPR-like_helical_dom_sf"/>
</dbReference>
<dbReference type="Pfam" id="PF13812">
    <property type="entry name" value="PPR_3"/>
    <property type="match status" value="1"/>
</dbReference>
<dbReference type="GO" id="GO:0003729">
    <property type="term" value="F:mRNA binding"/>
    <property type="evidence" value="ECO:0007669"/>
    <property type="project" value="TreeGrafter"/>
</dbReference>
<dbReference type="Pfam" id="PF12854">
    <property type="entry name" value="PPR_1"/>
    <property type="match status" value="1"/>
</dbReference>
<proteinExistence type="predicted"/>
<dbReference type="OrthoDB" id="185373at2759"/>
<dbReference type="Pfam" id="PF13041">
    <property type="entry name" value="PPR_2"/>
    <property type="match status" value="1"/>
</dbReference>
<feature type="repeat" description="PPR" evidence="1">
    <location>
        <begin position="575"/>
        <end position="609"/>
    </location>
</feature>
<name>A0A9W7ZN90_9FUNG</name>
<organism evidence="2 3">
    <name type="scientific">Tieghemiomyces parasiticus</name>
    <dbReference type="NCBI Taxonomy" id="78921"/>
    <lineage>
        <taxon>Eukaryota</taxon>
        <taxon>Fungi</taxon>
        <taxon>Fungi incertae sedis</taxon>
        <taxon>Zoopagomycota</taxon>
        <taxon>Kickxellomycotina</taxon>
        <taxon>Dimargaritomycetes</taxon>
        <taxon>Dimargaritales</taxon>
        <taxon>Dimargaritaceae</taxon>
        <taxon>Tieghemiomyces</taxon>
    </lineage>
</organism>
<evidence type="ECO:0008006" key="4">
    <source>
        <dbReference type="Google" id="ProtNLM"/>
    </source>
</evidence>
<evidence type="ECO:0000313" key="3">
    <source>
        <dbReference type="Proteomes" id="UP001150569"/>
    </source>
</evidence>
<dbReference type="AlphaFoldDB" id="A0A9W7ZN90"/>
<dbReference type="Pfam" id="PF01535">
    <property type="entry name" value="PPR"/>
    <property type="match status" value="3"/>
</dbReference>
<sequence>MLTHMLPRFGTRIRRPVRNAFVSTLSTRQLHTEILHRQTSPAFQAHRDRRIATLRQHLITCPASFKHCSAPSTPRYYSTATDTRVDPIVARLREMLEVGGGQDTWLAYISVRNAELLGKLTVADFERLAVSQTSLLPPQTTDFEVEKDEWARVYEDTAEKDEDGAATAAATAEPPYADLVSPTLRTRLRTLCKDWLAATVSPLPKEAAEVDTDYLPVLNVYATIGDTDSGLDLLRVVRKAGRIPTQAALRTQLGAFRNAGDAPGALEFYREVREWPAGPPDAETLGRLVEVALETRDLTTARTVYTEVRDAGDDLPTVFLGRLARVFAQEGDRSFVHQLYGELQPAGAATPHGPIEEKVAADFIAAFGRLREPRRVQDLFTALHEGGARLGPHLFGTAINALADCGRFGDVDALYALMQRDQIPTSAYVSNNLMKAAFARGDRAAAMAIFQDLEARLQEPEAHQAVMLPTPHTYSIVITGLCQRGEVEVAEQILGGMLTHGLQPMRHMYNIIMGGHLRRNQYTRVITLFQRMIDHGVAINNYTAHIIMSAYTKSGDPEEATKLYQIFVEDGLKPNIYTYSTALRAYAKSGQMTRALALFEEMIVARVYPNLHSYTIMIKGFADVRDSDGVHLVHRLFNLDTRVEPNMVIYNALLDAYNRVDSPIDAFQMWELIVLHGFPIDNCTISVALDACAHPGYLIHIQPIIELAHSRGVRLNINNFTSLVETYFRQGQPSFAIQVLAQDMVAYRMEPDAKFLSTLLRFLVSYQREFATLAIDACLAEHFPRTVPIWNEIKSQHKLAKPRGTAA</sequence>
<keyword evidence="3" id="KW-1185">Reference proteome</keyword>
<gene>
    <name evidence="2" type="ORF">IWQ60_011302</name>
</gene>
<dbReference type="PROSITE" id="PS51375">
    <property type="entry name" value="PPR"/>
    <property type="match status" value="5"/>
</dbReference>
<dbReference type="NCBIfam" id="TIGR00756">
    <property type="entry name" value="PPR"/>
    <property type="match status" value="4"/>
</dbReference>
<accession>A0A9W7ZN90</accession>
<dbReference type="PANTHER" id="PTHR47938">
    <property type="entry name" value="RESPIRATORY COMPLEX I CHAPERONE (CIA84), PUTATIVE (AFU_ORTHOLOGUE AFUA_2G06020)-RELATED"/>
    <property type="match status" value="1"/>
</dbReference>
<evidence type="ECO:0000313" key="2">
    <source>
        <dbReference type="EMBL" id="KAJ1909195.1"/>
    </source>
</evidence>
<dbReference type="Proteomes" id="UP001150569">
    <property type="component" value="Unassembled WGS sequence"/>
</dbReference>
<dbReference type="PANTHER" id="PTHR47938:SF35">
    <property type="entry name" value="PENTATRICOPEPTIDE REPEAT-CONTAINING PROTEIN 4, MITOCHONDRIAL-RELATED"/>
    <property type="match status" value="1"/>
</dbReference>
<feature type="repeat" description="PPR" evidence="1">
    <location>
        <begin position="716"/>
        <end position="751"/>
    </location>
</feature>